<dbReference type="SUPFAM" id="SSF51905">
    <property type="entry name" value="FAD/NAD(P)-binding domain"/>
    <property type="match status" value="2"/>
</dbReference>
<dbReference type="PRINTS" id="PR00368">
    <property type="entry name" value="FADPNR"/>
</dbReference>
<evidence type="ECO:0000256" key="3">
    <source>
        <dbReference type="ARBA" id="ARBA00022827"/>
    </source>
</evidence>
<dbReference type="Pfam" id="PF07992">
    <property type="entry name" value="Pyr_redox_2"/>
    <property type="match status" value="1"/>
</dbReference>
<dbReference type="Proteomes" id="UP000037237">
    <property type="component" value="Unassembled WGS sequence"/>
</dbReference>
<dbReference type="PRINTS" id="PR00411">
    <property type="entry name" value="PNDRDTASEI"/>
</dbReference>
<evidence type="ECO:0000313" key="6">
    <source>
        <dbReference type="EMBL" id="KON31917.1"/>
    </source>
</evidence>
<feature type="domain" description="NADH-rubredoxin oxidoreductase C-terminal" evidence="5">
    <location>
        <begin position="312"/>
        <end position="381"/>
    </location>
</feature>
<evidence type="ECO:0000256" key="2">
    <source>
        <dbReference type="ARBA" id="ARBA00022630"/>
    </source>
</evidence>
<name>A0A0M0BTH3_9ARCH</name>
<comment type="cofactor">
    <cofactor evidence="1">
        <name>FAD</name>
        <dbReference type="ChEBI" id="CHEBI:57692"/>
    </cofactor>
</comment>
<dbReference type="PANTHER" id="PTHR43429:SF3">
    <property type="entry name" value="NITRITE REDUCTASE [NAD(P)H]"/>
    <property type="match status" value="1"/>
</dbReference>
<dbReference type="InterPro" id="IPR041575">
    <property type="entry name" value="Rubredoxin_C"/>
</dbReference>
<dbReference type="InterPro" id="IPR036188">
    <property type="entry name" value="FAD/NAD-bd_sf"/>
</dbReference>
<gene>
    <name evidence="6" type="ORF">AC477_03640</name>
</gene>
<feature type="domain" description="FAD/NAD(P)-binding" evidence="4">
    <location>
        <begin position="1"/>
        <end position="291"/>
    </location>
</feature>
<keyword evidence="2" id="KW-0285">Flavoprotein</keyword>
<protein>
    <recommendedName>
        <fullName evidence="8">NAD(P)/FAD-dependent oxidoreductase</fullName>
    </recommendedName>
</protein>
<accession>A0A0M0BTH3</accession>
<keyword evidence="3" id="KW-0274">FAD</keyword>
<dbReference type="InterPro" id="IPR023753">
    <property type="entry name" value="FAD/NAD-binding_dom"/>
</dbReference>
<evidence type="ECO:0000259" key="4">
    <source>
        <dbReference type="Pfam" id="PF07992"/>
    </source>
</evidence>
<evidence type="ECO:0000259" key="5">
    <source>
        <dbReference type="Pfam" id="PF18267"/>
    </source>
</evidence>
<dbReference type="Pfam" id="PF18267">
    <property type="entry name" value="Rubredoxin_C"/>
    <property type="match status" value="1"/>
</dbReference>
<dbReference type="InterPro" id="IPR016156">
    <property type="entry name" value="FAD/NAD-linked_Rdtase_dimer_sf"/>
</dbReference>
<organism evidence="6 7">
    <name type="scientific">miscellaneous Crenarchaeota group-1 archaeon SG8-32-1</name>
    <dbReference type="NCBI Taxonomy" id="1685124"/>
    <lineage>
        <taxon>Archaea</taxon>
        <taxon>Candidatus Bathyarchaeota</taxon>
        <taxon>MCG-1</taxon>
    </lineage>
</organism>
<evidence type="ECO:0008006" key="8">
    <source>
        <dbReference type="Google" id="ProtNLM"/>
    </source>
</evidence>
<evidence type="ECO:0000256" key="1">
    <source>
        <dbReference type="ARBA" id="ARBA00001974"/>
    </source>
</evidence>
<dbReference type="Gene3D" id="3.30.390.30">
    <property type="match status" value="1"/>
</dbReference>
<evidence type="ECO:0000313" key="7">
    <source>
        <dbReference type="Proteomes" id="UP000037237"/>
    </source>
</evidence>
<dbReference type="EMBL" id="LFWU01000085">
    <property type="protein sequence ID" value="KON31917.1"/>
    <property type="molecule type" value="Genomic_DNA"/>
</dbReference>
<dbReference type="AlphaFoldDB" id="A0A0M0BTH3"/>
<dbReference type="PANTHER" id="PTHR43429">
    <property type="entry name" value="PYRIDINE NUCLEOTIDE-DISULFIDE OXIDOREDUCTASE DOMAIN-CONTAINING"/>
    <property type="match status" value="1"/>
</dbReference>
<sequence length="403" mass="44375">MNIIIVGNGVAGITAARIIKEKDPKSNVSVYTEENYHYYPRPRLYDILSGKAEPHDIYTFSDEWYTKKGIKVHLKKRALRIETEKKELLLEDNSKIHFDKLLLANGASSFIPPIKGSEKKGTFTLRSIKDALIIKEYTRKTKKSIVIGGGLLGLEFASSLRKLGQQVTVVEIFSRLLPRQLDQDGSKLLNDRISSQGINIFLGAKTAEIIGGHNVSGVLLDSGQEISGDLVLISAGVRPNIELASKSGIKVNRGVLVDQHLQTSADDVYAAGDVAEFEGKLYGIIPAAFDQANIAAVNMLEKEQKIYNSTIPTSTLKVVGIDLTSMGIVNPEGKKYEEIKRIDARNSIYKKIVLENGKIVGAILLGDRKGVTSIAKLMAQETDIAKYKEEILTGNFNYKKLTI</sequence>
<reference evidence="6 7" key="1">
    <citation type="submission" date="2015-06" db="EMBL/GenBank/DDBJ databases">
        <title>New insights into the roles of widespread benthic archaea in carbon and nitrogen cycling.</title>
        <authorList>
            <person name="Lazar C.S."/>
            <person name="Baker B.J."/>
            <person name="Seitz K.W."/>
            <person name="Hyde A.S."/>
            <person name="Dick G.J."/>
            <person name="Hinrichs K.-U."/>
            <person name="Teske A.P."/>
        </authorList>
    </citation>
    <scope>NUCLEOTIDE SEQUENCE [LARGE SCALE GENOMIC DNA]</scope>
    <source>
        <strain evidence="6">SG8-32-1</strain>
    </source>
</reference>
<proteinExistence type="predicted"/>
<dbReference type="Gene3D" id="3.50.50.60">
    <property type="entry name" value="FAD/NAD(P)-binding domain"/>
    <property type="match status" value="2"/>
</dbReference>
<comment type="caution">
    <text evidence="6">The sequence shown here is derived from an EMBL/GenBank/DDBJ whole genome shotgun (WGS) entry which is preliminary data.</text>
</comment>
<dbReference type="GO" id="GO:0016491">
    <property type="term" value="F:oxidoreductase activity"/>
    <property type="evidence" value="ECO:0007669"/>
    <property type="project" value="InterPro"/>
</dbReference>
<dbReference type="InterPro" id="IPR050260">
    <property type="entry name" value="FAD-bd_OxRdtase"/>
</dbReference>